<dbReference type="Proteomes" id="UP000626109">
    <property type="component" value="Unassembled WGS sequence"/>
</dbReference>
<dbReference type="AlphaFoldDB" id="A0A813K486"/>
<dbReference type="InterPro" id="IPR036869">
    <property type="entry name" value="J_dom_sf"/>
</dbReference>
<accession>A0A813K486</accession>
<dbReference type="Gene3D" id="1.10.287.110">
    <property type="entry name" value="DnaJ domain"/>
    <property type="match status" value="1"/>
</dbReference>
<feature type="domain" description="J" evidence="1">
    <location>
        <begin position="41"/>
        <end position="95"/>
    </location>
</feature>
<dbReference type="Pfam" id="PF00226">
    <property type="entry name" value="DnaJ"/>
    <property type="match status" value="1"/>
</dbReference>
<dbReference type="SUPFAM" id="SSF46565">
    <property type="entry name" value="Chaperone J-domain"/>
    <property type="match status" value="1"/>
</dbReference>
<sequence>MPLALFLEAPKKRRLVGKQSPAVCLQQPVSDPSADDESYAPACKMLGVALGASADQVRNAYLKKALVFHPDKETGSVQKFQQLLQALDLVAGRTLDRRGSATNDMKCSEEVFWWRLLELPSETWPERLKAVPRGYLESLLRWLAERKDGLSDPDRHVYKDVWGTSTAKTGLFEKNGEYWVQLQWSLLICMMPMTKSLEQALRWHCDVCLLRMQAQREMKVSRLPFEEAVKVFNCNIVLKFQSNLLLKVRVVRTPFTLDLETALETRRAALEAYKTQSLAKWPLKLSRN</sequence>
<evidence type="ECO:0000313" key="3">
    <source>
        <dbReference type="Proteomes" id="UP000626109"/>
    </source>
</evidence>
<reference evidence="2" key="1">
    <citation type="submission" date="2021-02" db="EMBL/GenBank/DDBJ databases">
        <authorList>
            <person name="Dougan E. K."/>
            <person name="Rhodes N."/>
            <person name="Thang M."/>
            <person name="Chan C."/>
        </authorList>
    </citation>
    <scope>NUCLEOTIDE SEQUENCE</scope>
</reference>
<name>A0A813K486_POLGL</name>
<dbReference type="PROSITE" id="PS50076">
    <property type="entry name" value="DNAJ_2"/>
    <property type="match status" value="1"/>
</dbReference>
<gene>
    <name evidence="2" type="ORF">PGLA2088_LOCUS29882</name>
</gene>
<protein>
    <recommendedName>
        <fullName evidence="1">J domain-containing protein</fullName>
    </recommendedName>
</protein>
<dbReference type="SMART" id="SM00271">
    <property type="entry name" value="DnaJ"/>
    <property type="match status" value="1"/>
</dbReference>
<dbReference type="PRINTS" id="PR00625">
    <property type="entry name" value="JDOMAIN"/>
</dbReference>
<dbReference type="CDD" id="cd06257">
    <property type="entry name" value="DnaJ"/>
    <property type="match status" value="1"/>
</dbReference>
<proteinExistence type="predicted"/>
<evidence type="ECO:0000259" key="1">
    <source>
        <dbReference type="PROSITE" id="PS50076"/>
    </source>
</evidence>
<organism evidence="2 3">
    <name type="scientific">Polarella glacialis</name>
    <name type="common">Dinoflagellate</name>
    <dbReference type="NCBI Taxonomy" id="89957"/>
    <lineage>
        <taxon>Eukaryota</taxon>
        <taxon>Sar</taxon>
        <taxon>Alveolata</taxon>
        <taxon>Dinophyceae</taxon>
        <taxon>Suessiales</taxon>
        <taxon>Suessiaceae</taxon>
        <taxon>Polarella</taxon>
    </lineage>
</organism>
<evidence type="ECO:0000313" key="2">
    <source>
        <dbReference type="EMBL" id="CAE8696558.1"/>
    </source>
</evidence>
<dbReference type="EMBL" id="CAJNNW010028529">
    <property type="protein sequence ID" value="CAE8696558.1"/>
    <property type="molecule type" value="Genomic_DNA"/>
</dbReference>
<comment type="caution">
    <text evidence="2">The sequence shown here is derived from an EMBL/GenBank/DDBJ whole genome shotgun (WGS) entry which is preliminary data.</text>
</comment>
<dbReference type="InterPro" id="IPR001623">
    <property type="entry name" value="DnaJ_domain"/>
</dbReference>